<evidence type="ECO:0000313" key="1">
    <source>
        <dbReference type="EMBL" id="MDQ1095814.1"/>
    </source>
</evidence>
<proteinExistence type="predicted"/>
<protein>
    <submittedName>
        <fullName evidence="1">Transposase</fullName>
    </submittedName>
</protein>
<dbReference type="EMBL" id="JAUTAL010000001">
    <property type="protein sequence ID" value="MDQ1095814.1"/>
    <property type="molecule type" value="Genomic_DNA"/>
</dbReference>
<dbReference type="RefSeq" id="WP_307447163.1">
    <property type="nucleotide sequence ID" value="NZ_JAUTAL010000001.1"/>
</dbReference>
<dbReference type="Proteomes" id="UP001225072">
    <property type="component" value="Unassembled WGS sequence"/>
</dbReference>
<reference evidence="1 2" key="1">
    <citation type="submission" date="2023-07" db="EMBL/GenBank/DDBJ databases">
        <title>Functional and genomic diversity of the sorghum phyllosphere microbiome.</title>
        <authorList>
            <person name="Shade A."/>
        </authorList>
    </citation>
    <scope>NUCLEOTIDE SEQUENCE [LARGE SCALE GENOMIC DNA]</scope>
    <source>
        <strain evidence="1 2">SORGH_AS_1064</strain>
    </source>
</reference>
<comment type="caution">
    <text evidence="1">The sequence shown here is derived from an EMBL/GenBank/DDBJ whole genome shotgun (WGS) entry which is preliminary data.</text>
</comment>
<accession>A0ABU0TFI0</accession>
<gene>
    <name evidence="1" type="ORF">QE404_000961</name>
</gene>
<keyword evidence="2" id="KW-1185">Reference proteome</keyword>
<evidence type="ECO:0000313" key="2">
    <source>
        <dbReference type="Proteomes" id="UP001225072"/>
    </source>
</evidence>
<sequence length="53" mass="6601">MGTQKEIINKKFSQNPIYSVDWEDIKNKESDYDFYLNKIKRFFRKDFDNNIIY</sequence>
<name>A0ABU0TFI0_9FLAO</name>
<organism evidence="1 2">
    <name type="scientific">Chryseobacterium camelliae</name>
    <dbReference type="NCBI Taxonomy" id="1265445"/>
    <lineage>
        <taxon>Bacteria</taxon>
        <taxon>Pseudomonadati</taxon>
        <taxon>Bacteroidota</taxon>
        <taxon>Flavobacteriia</taxon>
        <taxon>Flavobacteriales</taxon>
        <taxon>Weeksellaceae</taxon>
        <taxon>Chryseobacterium group</taxon>
        <taxon>Chryseobacterium</taxon>
    </lineage>
</organism>